<name>A0AAV7QY83_PLEWA</name>
<dbReference type="AlphaFoldDB" id="A0AAV7QY83"/>
<comment type="caution">
    <text evidence="2">The sequence shown here is derived from an EMBL/GenBank/DDBJ whole genome shotgun (WGS) entry which is preliminary data.</text>
</comment>
<dbReference type="EMBL" id="JANPWB010000010">
    <property type="protein sequence ID" value="KAJ1143383.1"/>
    <property type="molecule type" value="Genomic_DNA"/>
</dbReference>
<gene>
    <name evidence="2" type="ORF">NDU88_009692</name>
</gene>
<feature type="region of interest" description="Disordered" evidence="1">
    <location>
        <begin position="39"/>
        <end position="71"/>
    </location>
</feature>
<accession>A0AAV7QY83</accession>
<evidence type="ECO:0000313" key="2">
    <source>
        <dbReference type="EMBL" id="KAJ1143383.1"/>
    </source>
</evidence>
<feature type="region of interest" description="Disordered" evidence="1">
    <location>
        <begin position="104"/>
        <end position="137"/>
    </location>
</feature>
<evidence type="ECO:0000313" key="3">
    <source>
        <dbReference type="Proteomes" id="UP001066276"/>
    </source>
</evidence>
<evidence type="ECO:0000256" key="1">
    <source>
        <dbReference type="SAM" id="MobiDB-lite"/>
    </source>
</evidence>
<proteinExistence type="predicted"/>
<dbReference type="Proteomes" id="UP001066276">
    <property type="component" value="Chromosome 6"/>
</dbReference>
<reference evidence="2" key="1">
    <citation type="journal article" date="2022" name="bioRxiv">
        <title>Sequencing and chromosome-scale assembly of the giantPleurodeles waltlgenome.</title>
        <authorList>
            <person name="Brown T."/>
            <person name="Elewa A."/>
            <person name="Iarovenko S."/>
            <person name="Subramanian E."/>
            <person name="Araus A.J."/>
            <person name="Petzold A."/>
            <person name="Susuki M."/>
            <person name="Suzuki K.-i.T."/>
            <person name="Hayashi T."/>
            <person name="Toyoda A."/>
            <person name="Oliveira C."/>
            <person name="Osipova E."/>
            <person name="Leigh N.D."/>
            <person name="Simon A."/>
            <person name="Yun M.H."/>
        </authorList>
    </citation>
    <scope>NUCLEOTIDE SEQUENCE</scope>
    <source>
        <strain evidence="2">20211129_DDA</strain>
        <tissue evidence="2">Liver</tissue>
    </source>
</reference>
<feature type="compositionally biased region" description="Basic and acidic residues" evidence="1">
    <location>
        <begin position="41"/>
        <end position="50"/>
    </location>
</feature>
<sequence>MNRRSRWDSAAARAIGCVEPPDAGRDLRPCLLIEAAAPSEDAGRARDRVGGPRVAAAAPGHCSRSEVPGEPDKCAGPWWIPMLIRIPGLSGPVEWAWPRSLWTRPGHMEWGPGSKRKTQGDDMEATQGTVEGSIDPR</sequence>
<protein>
    <submittedName>
        <fullName evidence="2">Uncharacterized protein</fullName>
    </submittedName>
</protein>
<keyword evidence="3" id="KW-1185">Reference proteome</keyword>
<organism evidence="2 3">
    <name type="scientific">Pleurodeles waltl</name>
    <name type="common">Iberian ribbed newt</name>
    <dbReference type="NCBI Taxonomy" id="8319"/>
    <lineage>
        <taxon>Eukaryota</taxon>
        <taxon>Metazoa</taxon>
        <taxon>Chordata</taxon>
        <taxon>Craniata</taxon>
        <taxon>Vertebrata</taxon>
        <taxon>Euteleostomi</taxon>
        <taxon>Amphibia</taxon>
        <taxon>Batrachia</taxon>
        <taxon>Caudata</taxon>
        <taxon>Salamandroidea</taxon>
        <taxon>Salamandridae</taxon>
        <taxon>Pleurodelinae</taxon>
        <taxon>Pleurodeles</taxon>
    </lineage>
</organism>
<feature type="compositionally biased region" description="Low complexity" evidence="1">
    <location>
        <begin position="51"/>
        <end position="60"/>
    </location>
</feature>